<evidence type="ECO:0000256" key="1">
    <source>
        <dbReference type="SAM" id="MobiDB-lite"/>
    </source>
</evidence>
<sequence length="547" mass="60897">MKLNELMELCTNLQSIPKTNQALEITSLKRRVKKLEQKKGSRTHKLKRLYKVGLTAMVDSSKDEQSLGEDASKQERRIHHIDADEDITLVNDQDDAEMFDVNNLHGEEVFVEKEVVDKEVSTTGEVNAANIATTASAAAKITTEEITLAQSLVEIKTANPKVKGIVLQEPITTAGTRVKTAKGSYYCQYKEITDAQVEFWFTVMTKTINGKAQIHAQVDGKEIIITESSVRRDFRLEDEEYVDCLPNSTIYENLELMGDEKGFSGRIIDLFSCMLVQNLMGKGSALPTDPQHTPTILQSSSSQLQTTQKPRKPKRKNTQVPQPSGSTEYVIDKAVYKELDNRLATPNESSSPGTTLGGGPRFQEAMRDTITQTRFENVFKISNDSLLARARVDSSKDEQSLGEDASKQGRIINDIDADEDITLVNDQNDAKMFDVNDLQGEEVFVIIEDADKKVNATGEVNAASIATTTKLSEPITTTTTKTISLKQSQDKGKGIMVEEPVKLEKKDQIRLDEEAALKLQAEFDEEKRLARERAQKETEANIALIDT</sequence>
<protein>
    <submittedName>
        <fullName evidence="2">Uncharacterized protein</fullName>
    </submittedName>
</protein>
<feature type="region of interest" description="Disordered" evidence="1">
    <location>
        <begin position="285"/>
        <end position="330"/>
    </location>
</feature>
<organism evidence="2">
    <name type="scientific">Tanacetum cinerariifolium</name>
    <name type="common">Dalmatian daisy</name>
    <name type="synonym">Chrysanthemum cinerariifolium</name>
    <dbReference type="NCBI Taxonomy" id="118510"/>
    <lineage>
        <taxon>Eukaryota</taxon>
        <taxon>Viridiplantae</taxon>
        <taxon>Streptophyta</taxon>
        <taxon>Embryophyta</taxon>
        <taxon>Tracheophyta</taxon>
        <taxon>Spermatophyta</taxon>
        <taxon>Magnoliopsida</taxon>
        <taxon>eudicotyledons</taxon>
        <taxon>Gunneridae</taxon>
        <taxon>Pentapetalae</taxon>
        <taxon>asterids</taxon>
        <taxon>campanulids</taxon>
        <taxon>Asterales</taxon>
        <taxon>Asteraceae</taxon>
        <taxon>Asteroideae</taxon>
        <taxon>Anthemideae</taxon>
        <taxon>Anthemidinae</taxon>
        <taxon>Tanacetum</taxon>
    </lineage>
</organism>
<feature type="compositionally biased region" description="Polar residues" evidence="1">
    <location>
        <begin position="318"/>
        <end position="327"/>
    </location>
</feature>
<reference evidence="2" key="1">
    <citation type="journal article" date="2019" name="Sci. Rep.">
        <title>Draft genome of Tanacetum cinerariifolium, the natural source of mosquito coil.</title>
        <authorList>
            <person name="Yamashiro T."/>
            <person name="Shiraishi A."/>
            <person name="Satake H."/>
            <person name="Nakayama K."/>
        </authorList>
    </citation>
    <scope>NUCLEOTIDE SEQUENCE</scope>
</reference>
<dbReference type="AlphaFoldDB" id="A0A6L2MN12"/>
<gene>
    <name evidence="2" type="ORF">Tci_047321</name>
</gene>
<name>A0A6L2MN12_TANCI</name>
<proteinExistence type="predicted"/>
<feature type="region of interest" description="Disordered" evidence="1">
    <location>
        <begin position="343"/>
        <end position="362"/>
    </location>
</feature>
<comment type="caution">
    <text evidence="2">The sequence shown here is derived from an EMBL/GenBank/DDBJ whole genome shotgun (WGS) entry which is preliminary data.</text>
</comment>
<evidence type="ECO:0000313" key="2">
    <source>
        <dbReference type="EMBL" id="GEU75343.1"/>
    </source>
</evidence>
<dbReference type="EMBL" id="BKCJ010007063">
    <property type="protein sequence ID" value="GEU75343.1"/>
    <property type="molecule type" value="Genomic_DNA"/>
</dbReference>
<accession>A0A6L2MN12</accession>
<feature type="compositionally biased region" description="Low complexity" evidence="1">
    <location>
        <begin position="297"/>
        <end position="308"/>
    </location>
</feature>